<evidence type="ECO:0000256" key="6">
    <source>
        <dbReference type="SAM" id="Phobius"/>
    </source>
</evidence>
<dbReference type="InterPro" id="IPR000537">
    <property type="entry name" value="UbiA_prenyltransferase"/>
</dbReference>
<dbReference type="InterPro" id="IPR044878">
    <property type="entry name" value="UbiA_sf"/>
</dbReference>
<evidence type="ECO:0000313" key="8">
    <source>
        <dbReference type="Proteomes" id="UP000192472"/>
    </source>
</evidence>
<feature type="transmembrane region" description="Helical" evidence="6">
    <location>
        <begin position="21"/>
        <end position="46"/>
    </location>
</feature>
<keyword evidence="7" id="KW-0808">Transferase</keyword>
<feature type="transmembrane region" description="Helical" evidence="6">
    <location>
        <begin position="215"/>
        <end position="233"/>
    </location>
</feature>
<feature type="transmembrane region" description="Helical" evidence="6">
    <location>
        <begin position="240"/>
        <end position="261"/>
    </location>
</feature>
<proteinExistence type="predicted"/>
<dbReference type="EMBL" id="FWYF01000002">
    <property type="protein sequence ID" value="SMD35289.1"/>
    <property type="molecule type" value="Genomic_DNA"/>
</dbReference>
<feature type="transmembrane region" description="Helical" evidence="6">
    <location>
        <begin position="140"/>
        <end position="161"/>
    </location>
</feature>
<dbReference type="RefSeq" id="WP_084373083.1">
    <property type="nucleotide sequence ID" value="NZ_FWYF01000002.1"/>
</dbReference>
<dbReference type="GO" id="GO:0016020">
    <property type="term" value="C:membrane"/>
    <property type="evidence" value="ECO:0007669"/>
    <property type="project" value="UniProtKB-SubCell"/>
</dbReference>
<evidence type="ECO:0000256" key="5">
    <source>
        <dbReference type="ARBA" id="ARBA00023136"/>
    </source>
</evidence>
<dbReference type="STRING" id="692418.SAMN04488029_2437"/>
<dbReference type="Gene3D" id="1.10.357.140">
    <property type="entry name" value="UbiA prenyltransferase"/>
    <property type="match status" value="1"/>
</dbReference>
<accession>A0A1W2GF36</accession>
<dbReference type="Proteomes" id="UP000192472">
    <property type="component" value="Unassembled WGS sequence"/>
</dbReference>
<keyword evidence="8" id="KW-1185">Reference proteome</keyword>
<keyword evidence="5 6" id="KW-0472">Membrane</keyword>
<dbReference type="InterPro" id="IPR050475">
    <property type="entry name" value="Prenyltransferase_related"/>
</dbReference>
<dbReference type="GO" id="GO:0016765">
    <property type="term" value="F:transferase activity, transferring alkyl or aryl (other than methyl) groups"/>
    <property type="evidence" value="ECO:0007669"/>
    <property type="project" value="InterPro"/>
</dbReference>
<evidence type="ECO:0000256" key="2">
    <source>
        <dbReference type="ARBA" id="ARBA00022475"/>
    </source>
</evidence>
<feature type="transmembrane region" description="Helical" evidence="6">
    <location>
        <begin position="168"/>
        <end position="187"/>
    </location>
</feature>
<evidence type="ECO:0000256" key="1">
    <source>
        <dbReference type="ARBA" id="ARBA00004141"/>
    </source>
</evidence>
<reference evidence="7 8" key="1">
    <citation type="submission" date="2017-04" db="EMBL/GenBank/DDBJ databases">
        <authorList>
            <person name="Afonso C.L."/>
            <person name="Miller P.J."/>
            <person name="Scott M.A."/>
            <person name="Spackman E."/>
            <person name="Goraichik I."/>
            <person name="Dimitrov K.M."/>
            <person name="Suarez D.L."/>
            <person name="Swayne D.E."/>
        </authorList>
    </citation>
    <scope>NUCLEOTIDE SEQUENCE [LARGE SCALE GENOMIC DNA]</scope>
    <source>
        <strain evidence="7 8">DSM 26133</strain>
    </source>
</reference>
<name>A0A1W2GF36_REIFA</name>
<organism evidence="7 8">
    <name type="scientific">Reichenbachiella faecimaris</name>
    <dbReference type="NCBI Taxonomy" id="692418"/>
    <lineage>
        <taxon>Bacteria</taxon>
        <taxon>Pseudomonadati</taxon>
        <taxon>Bacteroidota</taxon>
        <taxon>Cytophagia</taxon>
        <taxon>Cytophagales</taxon>
        <taxon>Reichenbachiellaceae</taxon>
        <taxon>Reichenbachiella</taxon>
    </lineage>
</organism>
<dbReference type="NCBIfam" id="NF009513">
    <property type="entry name" value="PRK12872.1-3"/>
    <property type="match status" value="1"/>
</dbReference>
<dbReference type="CDD" id="cd13961">
    <property type="entry name" value="PT_UbiA_DGGGPS"/>
    <property type="match status" value="1"/>
</dbReference>
<dbReference type="AlphaFoldDB" id="A0A1W2GF36"/>
<keyword evidence="3 6" id="KW-0812">Transmembrane</keyword>
<sequence>MQRRSHIQLLIDALRLSRFNNLIIIFITQYAGAIFLLNADLSIWYVIGDFKFFILVVSTVIIAAAGYYINDYYDIKIDLINKPERVIVGHTIKRRPVMIAHTTLNAVGILLGATVSLWIGVINLICAFLLWWYSNQLKRLPFIGNFVVAGLTGSTLLVLLVYYRSPDLLTIIYAIFAFGITLIREIIKDIEDMEGDANYDGMTLPVYFGMRRTKIIVLVIIVPFVTSLIVFLLKIQNQYLLYYFATLTIPFLYFVYKLIYADTKKHFAYLSSYCKWLIIAGIFSMVILKF</sequence>
<evidence type="ECO:0000256" key="3">
    <source>
        <dbReference type="ARBA" id="ARBA00022692"/>
    </source>
</evidence>
<keyword evidence="2" id="KW-1003">Cell membrane</keyword>
<feature type="transmembrane region" description="Helical" evidence="6">
    <location>
        <begin position="103"/>
        <end position="134"/>
    </location>
</feature>
<dbReference type="PANTHER" id="PTHR42723">
    <property type="entry name" value="CHLOROPHYLL SYNTHASE"/>
    <property type="match status" value="1"/>
</dbReference>
<evidence type="ECO:0000313" key="7">
    <source>
        <dbReference type="EMBL" id="SMD35289.1"/>
    </source>
</evidence>
<keyword evidence="4 6" id="KW-1133">Transmembrane helix</keyword>
<protein>
    <submittedName>
        <fullName evidence="7">4-hydroxybenzoate polyprenyltransferase</fullName>
    </submittedName>
</protein>
<comment type="subcellular location">
    <subcellularLocation>
        <location evidence="1">Membrane</location>
        <topology evidence="1">Multi-pass membrane protein</topology>
    </subcellularLocation>
</comment>
<evidence type="ECO:0000256" key="4">
    <source>
        <dbReference type="ARBA" id="ARBA00022989"/>
    </source>
</evidence>
<dbReference type="PANTHER" id="PTHR42723:SF1">
    <property type="entry name" value="CHLOROPHYLL SYNTHASE, CHLOROPLASTIC"/>
    <property type="match status" value="1"/>
</dbReference>
<dbReference type="OrthoDB" id="9811562at2"/>
<gene>
    <name evidence="7" type="ORF">SAMN04488029_2437</name>
</gene>
<feature type="transmembrane region" description="Helical" evidence="6">
    <location>
        <begin position="267"/>
        <end position="288"/>
    </location>
</feature>
<dbReference type="Gene3D" id="1.20.120.1780">
    <property type="entry name" value="UbiA prenyltransferase"/>
    <property type="match status" value="1"/>
</dbReference>
<feature type="transmembrane region" description="Helical" evidence="6">
    <location>
        <begin position="52"/>
        <end position="69"/>
    </location>
</feature>
<dbReference type="Pfam" id="PF01040">
    <property type="entry name" value="UbiA"/>
    <property type="match status" value="1"/>
</dbReference>